<dbReference type="EMBL" id="JACGWS010000011">
    <property type="protein sequence ID" value="MBC8756336.1"/>
    <property type="molecule type" value="Genomic_DNA"/>
</dbReference>
<accession>A0ABR7QD65</accession>
<evidence type="ECO:0000256" key="1">
    <source>
        <dbReference type="SAM" id="Phobius"/>
    </source>
</evidence>
<dbReference type="RefSeq" id="WP_187563379.1">
    <property type="nucleotide sequence ID" value="NZ_JACGWS010000011.1"/>
</dbReference>
<gene>
    <name evidence="2" type="ORF">H2O64_16800</name>
</gene>
<organism evidence="2 3">
    <name type="scientific">Kordia aestuariivivens</name>
    <dbReference type="NCBI Taxonomy" id="2759037"/>
    <lineage>
        <taxon>Bacteria</taxon>
        <taxon>Pseudomonadati</taxon>
        <taxon>Bacteroidota</taxon>
        <taxon>Flavobacteriia</taxon>
        <taxon>Flavobacteriales</taxon>
        <taxon>Flavobacteriaceae</taxon>
        <taxon>Kordia</taxon>
    </lineage>
</organism>
<feature type="transmembrane region" description="Helical" evidence="1">
    <location>
        <begin position="154"/>
        <end position="174"/>
    </location>
</feature>
<feature type="transmembrane region" description="Helical" evidence="1">
    <location>
        <begin position="58"/>
        <end position="81"/>
    </location>
</feature>
<proteinExistence type="predicted"/>
<keyword evidence="1" id="KW-0472">Membrane</keyword>
<keyword evidence="1" id="KW-1133">Transmembrane helix</keyword>
<evidence type="ECO:0000313" key="2">
    <source>
        <dbReference type="EMBL" id="MBC8756336.1"/>
    </source>
</evidence>
<feature type="transmembrane region" description="Helical" evidence="1">
    <location>
        <begin position="93"/>
        <end position="111"/>
    </location>
</feature>
<name>A0ABR7QD65_9FLAO</name>
<feature type="transmembrane region" description="Helical" evidence="1">
    <location>
        <begin position="123"/>
        <end position="142"/>
    </location>
</feature>
<protein>
    <submittedName>
        <fullName evidence="2">Uncharacterized protein</fullName>
    </submittedName>
</protein>
<sequence length="219" mass="26001">MQDNILYNLILYVEITTAIVASIYFYKYKSTYLKYFIIYLWYIAINEAIGKYSSEVLAIYNLIIYNIYLLISFSFLFSVYWNFLKYKKYKKTVFIFGVIYIIFFTVNGLFFENYTKDLVTYPFIMASCFLIITVTFYFIEILNSEKVLNVTRDLLFWISVGVVLFNIGVIPWVITLKHYSESFAAMNTLFRVLILILNICYIVGFICSHKIQKQETSLQ</sequence>
<evidence type="ECO:0000313" key="3">
    <source>
        <dbReference type="Proteomes" id="UP000619238"/>
    </source>
</evidence>
<keyword evidence="3" id="KW-1185">Reference proteome</keyword>
<reference evidence="2 3" key="1">
    <citation type="submission" date="2020-07" db="EMBL/GenBank/DDBJ databases">
        <title>Description of Kordia aestuariivivens sp. nov., isolated from a tidal flat.</title>
        <authorList>
            <person name="Park S."/>
            <person name="Yoon J.-H."/>
        </authorList>
    </citation>
    <scope>NUCLEOTIDE SEQUENCE [LARGE SCALE GENOMIC DNA]</scope>
    <source>
        <strain evidence="2 3">YSTF-M3</strain>
    </source>
</reference>
<feature type="transmembrane region" description="Helical" evidence="1">
    <location>
        <begin position="189"/>
        <end position="207"/>
    </location>
</feature>
<comment type="caution">
    <text evidence="2">The sequence shown here is derived from an EMBL/GenBank/DDBJ whole genome shotgun (WGS) entry which is preliminary data.</text>
</comment>
<keyword evidence="1" id="KW-0812">Transmembrane</keyword>
<feature type="transmembrane region" description="Helical" evidence="1">
    <location>
        <begin position="6"/>
        <end position="26"/>
    </location>
</feature>
<dbReference type="Proteomes" id="UP000619238">
    <property type="component" value="Unassembled WGS sequence"/>
</dbReference>
<feature type="transmembrane region" description="Helical" evidence="1">
    <location>
        <begin position="33"/>
        <end position="52"/>
    </location>
</feature>